<dbReference type="Proteomes" id="UP000466535">
    <property type="component" value="Unassembled WGS sequence"/>
</dbReference>
<keyword evidence="2" id="KW-0472">Membrane</keyword>
<dbReference type="AlphaFoldDB" id="A0A6B0T2J7"/>
<protein>
    <submittedName>
        <fullName evidence="4">DnaJ domain-containing protein</fullName>
    </submittedName>
</protein>
<dbReference type="CDD" id="cd06257">
    <property type="entry name" value="DnaJ"/>
    <property type="match status" value="1"/>
</dbReference>
<evidence type="ECO:0000256" key="1">
    <source>
        <dbReference type="SAM" id="MobiDB-lite"/>
    </source>
</evidence>
<evidence type="ECO:0000313" key="5">
    <source>
        <dbReference type="Proteomes" id="UP000466535"/>
    </source>
</evidence>
<feature type="transmembrane region" description="Helical" evidence="2">
    <location>
        <begin position="239"/>
        <end position="261"/>
    </location>
</feature>
<dbReference type="InterPro" id="IPR001623">
    <property type="entry name" value="DnaJ_domain"/>
</dbReference>
<dbReference type="PROSITE" id="PS50076">
    <property type="entry name" value="DNAJ_2"/>
    <property type="match status" value="1"/>
</dbReference>
<evidence type="ECO:0000313" key="4">
    <source>
        <dbReference type="EMBL" id="MXR51347.1"/>
    </source>
</evidence>
<feature type="compositionally biased region" description="Basic and acidic residues" evidence="1">
    <location>
        <begin position="49"/>
        <end position="69"/>
    </location>
</feature>
<proteinExistence type="predicted"/>
<feature type="compositionally biased region" description="Low complexity" evidence="1">
    <location>
        <begin position="74"/>
        <end position="90"/>
    </location>
</feature>
<feature type="transmembrane region" description="Helical" evidence="2">
    <location>
        <begin position="267"/>
        <end position="287"/>
    </location>
</feature>
<feature type="compositionally biased region" description="Polar residues" evidence="1">
    <location>
        <begin position="107"/>
        <end position="135"/>
    </location>
</feature>
<dbReference type="RefSeq" id="WP_159763481.1">
    <property type="nucleotide sequence ID" value="NZ_WUUT01000002.1"/>
</dbReference>
<dbReference type="Pfam" id="PF00226">
    <property type="entry name" value="DnaJ"/>
    <property type="match status" value="1"/>
</dbReference>
<dbReference type="InterPro" id="IPR050817">
    <property type="entry name" value="DjlA_DnaK_co-chaperone"/>
</dbReference>
<dbReference type="SMART" id="SM00271">
    <property type="entry name" value="DnaJ"/>
    <property type="match status" value="1"/>
</dbReference>
<dbReference type="PANTHER" id="PTHR24074">
    <property type="entry name" value="CO-CHAPERONE PROTEIN DJLA"/>
    <property type="match status" value="1"/>
</dbReference>
<gene>
    <name evidence="4" type="ORF">GRX03_06970</name>
</gene>
<sequence>MTEDYYERLGVDRDASESEIKRAFRERIKETHPDVSDDDAASDRTKRLLEAKDVLTDAAERERYDRLGHEAYVSRTPGSTPSSDSTQTDGDGSRSRQTATPEGEPGPSNSDQQTSAHRWSTATNEPRAGETTTASDPAGTADWYDTRRREQRTRSTDGEYQVWNTDSSYAVGDGPGMFSPRRLLNSQRMIVLLGTTFVIYPVLLFGALFPAFPTAVNLTVAMCIVLVIAFMQSVPQVGVLVFGIWTVLLPILLFGVVGVSVLSLRGILSLAAVLFPLGLSVLTWVAIRPTSR</sequence>
<dbReference type="EMBL" id="WUUT01000002">
    <property type="protein sequence ID" value="MXR51347.1"/>
    <property type="molecule type" value="Genomic_DNA"/>
</dbReference>
<keyword evidence="2" id="KW-0812">Transmembrane</keyword>
<feature type="region of interest" description="Disordered" evidence="1">
    <location>
        <begin position="49"/>
        <end position="159"/>
    </location>
</feature>
<comment type="caution">
    <text evidence="4">The sequence shown here is derived from an EMBL/GenBank/DDBJ whole genome shotgun (WGS) entry which is preliminary data.</text>
</comment>
<feature type="domain" description="J" evidence="3">
    <location>
        <begin position="4"/>
        <end position="68"/>
    </location>
</feature>
<dbReference type="InterPro" id="IPR036869">
    <property type="entry name" value="J_dom_sf"/>
</dbReference>
<feature type="transmembrane region" description="Helical" evidence="2">
    <location>
        <begin position="189"/>
        <end position="209"/>
    </location>
</feature>
<accession>A0A6B0T2J7</accession>
<keyword evidence="2" id="KW-1133">Transmembrane helix</keyword>
<dbReference type="SUPFAM" id="SSF46565">
    <property type="entry name" value="Chaperone J-domain"/>
    <property type="match status" value="1"/>
</dbReference>
<keyword evidence="5" id="KW-1185">Reference proteome</keyword>
<organism evidence="4 5">
    <name type="scientific">Halovenus carboxidivorans</name>
    <dbReference type="NCBI Taxonomy" id="2692199"/>
    <lineage>
        <taxon>Archaea</taxon>
        <taxon>Methanobacteriati</taxon>
        <taxon>Methanobacteriota</taxon>
        <taxon>Stenosarchaea group</taxon>
        <taxon>Halobacteria</taxon>
        <taxon>Halobacteriales</taxon>
        <taxon>Haloarculaceae</taxon>
        <taxon>Halovenus</taxon>
    </lineage>
</organism>
<evidence type="ECO:0000256" key="2">
    <source>
        <dbReference type="SAM" id="Phobius"/>
    </source>
</evidence>
<reference evidence="4 5" key="1">
    <citation type="submission" date="2019-12" db="EMBL/GenBank/DDBJ databases">
        <title>Isolation and characterization of three novel carbon monoxide-oxidizing members of Halobacteria from salione crusts and soils.</title>
        <authorList>
            <person name="Myers M.R."/>
            <person name="King G.M."/>
        </authorList>
    </citation>
    <scope>NUCLEOTIDE SEQUENCE [LARGE SCALE GENOMIC DNA]</scope>
    <source>
        <strain evidence="4 5">WSH3</strain>
    </source>
</reference>
<dbReference type="Gene3D" id="1.10.287.110">
    <property type="entry name" value="DnaJ domain"/>
    <property type="match status" value="1"/>
</dbReference>
<feature type="transmembrane region" description="Helical" evidence="2">
    <location>
        <begin position="215"/>
        <end position="232"/>
    </location>
</feature>
<feature type="compositionally biased region" description="Basic and acidic residues" evidence="1">
    <location>
        <begin position="144"/>
        <end position="157"/>
    </location>
</feature>
<dbReference type="PRINTS" id="PR00625">
    <property type="entry name" value="JDOMAIN"/>
</dbReference>
<evidence type="ECO:0000259" key="3">
    <source>
        <dbReference type="PROSITE" id="PS50076"/>
    </source>
</evidence>
<name>A0A6B0T2J7_9EURY</name>